<evidence type="ECO:0000313" key="1">
    <source>
        <dbReference type="EMBL" id="TWE12132.1"/>
    </source>
</evidence>
<evidence type="ECO:0008006" key="3">
    <source>
        <dbReference type="Google" id="ProtNLM"/>
    </source>
</evidence>
<comment type="caution">
    <text evidence="1">The sequence shown here is derived from an EMBL/GenBank/DDBJ whole genome shotgun (WGS) entry which is preliminary data.</text>
</comment>
<accession>A0A561E940</accession>
<dbReference type="InterPro" id="IPR043777">
    <property type="entry name" value="DUF5719"/>
</dbReference>
<keyword evidence="2" id="KW-1185">Reference proteome</keyword>
<evidence type="ECO:0000313" key="2">
    <source>
        <dbReference type="Proteomes" id="UP000318297"/>
    </source>
</evidence>
<sequence length="483" mass="46780">MKGVGVIRAVVTAGVGCGLVFGATQVHSTVSATRHWDVSPVIRTGSDGVVAATDLTCAGPDRAGAPGSTDTQQKVSMLLASAPSVLTSRATGAGSVTWSGASGQGGPVTLQRGGTGDVTIAGDSSGQAKASGAMAAGFSASQWTLDSSSTQRGLNLQQCGVPTRDAWLFGGGTDKGRVARLVLANPGATPVTVDAAVVGTTGVDATSSVHALVIPPGARKTVVLGALAATLQAPAVHVTSVGGGVVAALTDSWMSGETPVGESTSGPAAPAATSQVLPAVTVGAVAPQVRVAVPGASEAIVRVRAVNASGAVLDDQVQTIAAGTTAAITPTGLQAGTYAVQVTADEPVVAGALTRTAASGVSDIAWLPSATAVTGLAGLALPQSVPAGQSQLVLVGSAAGSAARVVVTTAAGTTTKDVALAAGRPTVVSVTGAQSVWVKTTKGSVYAGLVIQGKDSKGALIAEVPLAPAVEPDTGLSATAARY</sequence>
<dbReference type="EMBL" id="VIVQ01000001">
    <property type="protein sequence ID" value="TWE12132.1"/>
    <property type="molecule type" value="Genomic_DNA"/>
</dbReference>
<organism evidence="1 2">
    <name type="scientific">Rudaeicoccus suwonensis</name>
    <dbReference type="NCBI Taxonomy" id="657409"/>
    <lineage>
        <taxon>Bacteria</taxon>
        <taxon>Bacillati</taxon>
        <taxon>Actinomycetota</taxon>
        <taxon>Actinomycetes</taxon>
        <taxon>Micrococcales</taxon>
        <taxon>Dermacoccaceae</taxon>
        <taxon>Rudaeicoccus</taxon>
    </lineage>
</organism>
<dbReference type="Proteomes" id="UP000318297">
    <property type="component" value="Unassembled WGS sequence"/>
</dbReference>
<dbReference type="Pfam" id="PF18986">
    <property type="entry name" value="DUF5719"/>
    <property type="match status" value="1"/>
</dbReference>
<protein>
    <recommendedName>
        <fullName evidence="3">Large extracellular alpha-helical protein</fullName>
    </recommendedName>
</protein>
<reference evidence="1 2" key="1">
    <citation type="submission" date="2019-06" db="EMBL/GenBank/DDBJ databases">
        <title>Sequencing the genomes of 1000 actinobacteria strains.</title>
        <authorList>
            <person name="Klenk H.-P."/>
        </authorList>
    </citation>
    <scope>NUCLEOTIDE SEQUENCE [LARGE SCALE GENOMIC DNA]</scope>
    <source>
        <strain evidence="1 2">DSM 19560</strain>
    </source>
</reference>
<gene>
    <name evidence="1" type="ORF">BKA23_0928</name>
</gene>
<proteinExistence type="predicted"/>
<dbReference type="AlphaFoldDB" id="A0A561E940"/>
<name>A0A561E940_9MICO</name>